<dbReference type="HOGENOM" id="CLU_1102597_0_0_1"/>
<evidence type="ECO:0000313" key="2">
    <source>
        <dbReference type="Proteomes" id="UP000007963"/>
    </source>
</evidence>
<dbReference type="OrthoDB" id="4461203at2759"/>
<sequence length="272" mass="31278">MVFYNLAFFRGDHWDSGGGRDNRYLIIAANRGVADYLFRLLQERSDPVNRKADFHELKRMSPQMWSWCGESDRALYNFIENVNLGKANLPHDVSRRIRGQVFFQGLGNWDNSARIYPILPDLDVADHIHGKIFCIRNKRVPQRFWSSDTKGAIVISTIKRAKFRIEIKGKPNVENPLMVPWDDVQLKLMRQASDQDQAHGEYPITMKDDGSLAAKTGYVRNPFYFKLGDLFTGRFGIAVQEKEGAKESNEQETLVPVVCDELFEGGEVWELC</sequence>
<dbReference type="GeneID" id="4316467"/>
<proteinExistence type="predicted"/>
<evidence type="ECO:0000313" key="1">
    <source>
        <dbReference type="EMBL" id="EAU37462.1"/>
    </source>
</evidence>
<reference evidence="2" key="1">
    <citation type="submission" date="2005-09" db="EMBL/GenBank/DDBJ databases">
        <title>Annotation of the Aspergillus terreus NIH2624 genome.</title>
        <authorList>
            <person name="Birren B.W."/>
            <person name="Lander E.S."/>
            <person name="Galagan J.E."/>
            <person name="Nusbaum C."/>
            <person name="Devon K."/>
            <person name="Henn M."/>
            <person name="Ma L.-J."/>
            <person name="Jaffe D.B."/>
            <person name="Butler J."/>
            <person name="Alvarez P."/>
            <person name="Gnerre S."/>
            <person name="Grabherr M."/>
            <person name="Kleber M."/>
            <person name="Mauceli E.W."/>
            <person name="Brockman W."/>
            <person name="Rounsley S."/>
            <person name="Young S.K."/>
            <person name="LaButti K."/>
            <person name="Pushparaj V."/>
            <person name="DeCaprio D."/>
            <person name="Crawford M."/>
            <person name="Koehrsen M."/>
            <person name="Engels R."/>
            <person name="Montgomery P."/>
            <person name="Pearson M."/>
            <person name="Howarth C."/>
            <person name="Larson L."/>
            <person name="Luoma S."/>
            <person name="White J."/>
            <person name="Alvarado L."/>
            <person name="Kodira C.D."/>
            <person name="Zeng Q."/>
            <person name="Oleary S."/>
            <person name="Yandava C."/>
            <person name="Denning D.W."/>
            <person name="Nierman W.C."/>
            <person name="Milne T."/>
            <person name="Madden K."/>
        </authorList>
    </citation>
    <scope>NUCLEOTIDE SEQUENCE [LARGE SCALE GENOMIC DNA]</scope>
    <source>
        <strain evidence="2">NIH 2624 / FGSC A1156</strain>
    </source>
</reference>
<dbReference type="OMA" id="IRNKRVP"/>
<dbReference type="AlphaFoldDB" id="Q0CUY4"/>
<protein>
    <submittedName>
        <fullName evidence="1">Uncharacterized protein</fullName>
    </submittedName>
</protein>
<dbReference type="EMBL" id="CH476596">
    <property type="protein sequence ID" value="EAU37462.1"/>
    <property type="molecule type" value="Genomic_DNA"/>
</dbReference>
<dbReference type="RefSeq" id="XP_001211678.1">
    <property type="nucleotide sequence ID" value="XM_001211678.1"/>
</dbReference>
<gene>
    <name evidence="1" type="ORF">ATEG_02500</name>
</gene>
<dbReference type="VEuPathDB" id="FungiDB:ATEG_02500"/>
<dbReference type="Proteomes" id="UP000007963">
    <property type="component" value="Unassembled WGS sequence"/>
</dbReference>
<name>Q0CUY4_ASPTN</name>
<accession>Q0CUY4</accession>
<organism evidence="1 2">
    <name type="scientific">Aspergillus terreus (strain NIH 2624 / FGSC A1156)</name>
    <dbReference type="NCBI Taxonomy" id="341663"/>
    <lineage>
        <taxon>Eukaryota</taxon>
        <taxon>Fungi</taxon>
        <taxon>Dikarya</taxon>
        <taxon>Ascomycota</taxon>
        <taxon>Pezizomycotina</taxon>
        <taxon>Eurotiomycetes</taxon>
        <taxon>Eurotiomycetidae</taxon>
        <taxon>Eurotiales</taxon>
        <taxon>Aspergillaceae</taxon>
        <taxon>Aspergillus</taxon>
        <taxon>Aspergillus subgen. Circumdati</taxon>
    </lineage>
</organism>